<dbReference type="Pfam" id="PF01594">
    <property type="entry name" value="AI-2E_transport"/>
    <property type="match status" value="1"/>
</dbReference>
<dbReference type="PANTHER" id="PTHR21716:SF53">
    <property type="entry name" value="PERMEASE PERM-RELATED"/>
    <property type="match status" value="1"/>
</dbReference>
<dbReference type="AlphaFoldDB" id="A0A4Q1RC00"/>
<keyword evidence="6 9" id="KW-1133">Transmembrane helix</keyword>
<name>A0A4Q1RC00_9ACTN</name>
<evidence type="ECO:0000256" key="8">
    <source>
        <dbReference type="SAM" id="MobiDB-lite"/>
    </source>
</evidence>
<evidence type="ECO:0000256" key="3">
    <source>
        <dbReference type="ARBA" id="ARBA00022448"/>
    </source>
</evidence>
<evidence type="ECO:0000256" key="1">
    <source>
        <dbReference type="ARBA" id="ARBA00004651"/>
    </source>
</evidence>
<reference evidence="10 11" key="1">
    <citation type="submission" date="2019-01" db="EMBL/GenBank/DDBJ databases">
        <title>Draft genome sequences of the type strain Streptomyces sioyaensis DSM 40032 and its novel strain, TM32, a thermotolerant antibiotics-producing actinobacterium.</title>
        <authorList>
            <person name="Nakaew N."/>
            <person name="Lumyong S."/>
            <person name="Sloan W.T."/>
            <person name="Sungthong R."/>
        </authorList>
    </citation>
    <scope>NUCLEOTIDE SEQUENCE [LARGE SCALE GENOMIC DNA]</scope>
    <source>
        <strain evidence="10 11">DSM 40032</strain>
    </source>
</reference>
<keyword evidence="4" id="KW-1003">Cell membrane</keyword>
<evidence type="ECO:0000256" key="5">
    <source>
        <dbReference type="ARBA" id="ARBA00022692"/>
    </source>
</evidence>
<feature type="transmembrane region" description="Helical" evidence="9">
    <location>
        <begin position="321"/>
        <end position="344"/>
    </location>
</feature>
<comment type="subcellular location">
    <subcellularLocation>
        <location evidence="1">Cell membrane</location>
        <topology evidence="1">Multi-pass membrane protein</topology>
    </subcellularLocation>
</comment>
<comment type="similarity">
    <text evidence="2">Belongs to the autoinducer-2 exporter (AI-2E) (TC 2.A.86) family.</text>
</comment>
<gene>
    <name evidence="10" type="ORF">EST54_01150</name>
</gene>
<keyword evidence="7 9" id="KW-0472">Membrane</keyword>
<evidence type="ECO:0000256" key="2">
    <source>
        <dbReference type="ARBA" id="ARBA00009773"/>
    </source>
</evidence>
<evidence type="ECO:0000256" key="6">
    <source>
        <dbReference type="ARBA" id="ARBA00022989"/>
    </source>
</evidence>
<feature type="region of interest" description="Disordered" evidence="8">
    <location>
        <begin position="1"/>
        <end position="48"/>
    </location>
</feature>
<feature type="compositionally biased region" description="Low complexity" evidence="8">
    <location>
        <begin position="1"/>
        <end position="38"/>
    </location>
</feature>
<dbReference type="EMBL" id="SDIF01000002">
    <property type="protein sequence ID" value="RXS71050.1"/>
    <property type="molecule type" value="Genomic_DNA"/>
</dbReference>
<feature type="transmembrane region" description="Helical" evidence="9">
    <location>
        <begin position="204"/>
        <end position="223"/>
    </location>
</feature>
<keyword evidence="5 9" id="KW-0812">Transmembrane</keyword>
<feature type="transmembrane region" description="Helical" evidence="9">
    <location>
        <begin position="262"/>
        <end position="282"/>
    </location>
</feature>
<keyword evidence="3" id="KW-0813">Transport</keyword>
<dbReference type="GO" id="GO:0055085">
    <property type="term" value="P:transmembrane transport"/>
    <property type="evidence" value="ECO:0007669"/>
    <property type="project" value="TreeGrafter"/>
</dbReference>
<dbReference type="GO" id="GO:0005886">
    <property type="term" value="C:plasma membrane"/>
    <property type="evidence" value="ECO:0007669"/>
    <property type="project" value="UniProtKB-SubCell"/>
</dbReference>
<proteinExistence type="inferred from homology"/>
<dbReference type="InterPro" id="IPR002549">
    <property type="entry name" value="AI-2E-like"/>
</dbReference>
<evidence type="ECO:0000256" key="9">
    <source>
        <dbReference type="SAM" id="Phobius"/>
    </source>
</evidence>
<dbReference type="PANTHER" id="PTHR21716">
    <property type="entry name" value="TRANSMEMBRANE PROTEIN"/>
    <property type="match status" value="1"/>
</dbReference>
<feature type="transmembrane region" description="Helical" evidence="9">
    <location>
        <begin position="118"/>
        <end position="142"/>
    </location>
</feature>
<accession>A0A4Q1RC00</accession>
<evidence type="ECO:0000313" key="11">
    <source>
        <dbReference type="Proteomes" id="UP000289482"/>
    </source>
</evidence>
<organism evidence="10 11">
    <name type="scientific">Streptomyces sioyaensis</name>
    <dbReference type="NCBI Taxonomy" id="67364"/>
    <lineage>
        <taxon>Bacteria</taxon>
        <taxon>Bacillati</taxon>
        <taxon>Actinomycetota</taxon>
        <taxon>Actinomycetes</taxon>
        <taxon>Kitasatosporales</taxon>
        <taxon>Streptomycetaceae</taxon>
        <taxon>Streptomyces</taxon>
    </lineage>
</organism>
<protein>
    <submittedName>
        <fullName evidence="10">AI-2E family transporter</fullName>
    </submittedName>
</protein>
<evidence type="ECO:0000256" key="7">
    <source>
        <dbReference type="ARBA" id="ARBA00023136"/>
    </source>
</evidence>
<evidence type="ECO:0000313" key="10">
    <source>
        <dbReference type="EMBL" id="RXS71050.1"/>
    </source>
</evidence>
<evidence type="ECO:0000256" key="4">
    <source>
        <dbReference type="ARBA" id="ARBA00022475"/>
    </source>
</evidence>
<feature type="transmembrane region" description="Helical" evidence="9">
    <location>
        <begin position="87"/>
        <end position="106"/>
    </location>
</feature>
<feature type="transmembrane region" description="Helical" evidence="9">
    <location>
        <begin position="294"/>
        <end position="315"/>
    </location>
</feature>
<feature type="transmembrane region" description="Helical" evidence="9">
    <location>
        <begin position="64"/>
        <end position="82"/>
    </location>
</feature>
<feature type="transmembrane region" description="Helical" evidence="9">
    <location>
        <begin position="356"/>
        <end position="387"/>
    </location>
</feature>
<comment type="caution">
    <text evidence="10">The sequence shown here is derived from an EMBL/GenBank/DDBJ whole genome shotgun (WGS) entry which is preliminary data.</text>
</comment>
<sequence>MHNPSGRQRARSSAARGGRAGRAGARTARGAWEAGARRPLGGAPDRSSWEATEISPMLRLAAAYAWRLIVVGVAVYLIFAALGRFHLVTLAVFLALVMTALLEPLVSVLHRWMPRSAAVVVGLLLAILVLFAVLSLIGANVAGEWEGLRREFDGGVARIGRWLEGPPFHLRPGTLSDVQAQVSQFVARHRAALINTALSGVGRLVAVLTVGVLALFCSVFFLYSGDRMWAWFGGQLPVRGRHPVRLAGRAAWATFTGYTRGIVVVAATNAVLVGVALFVLRVPLAVPLAVLEFFAAFVPLVGSPIALAVAAVVALATRGPLVAAVVVLLIVLIGQLEGHVLHPLVMSRAVRLHPMVVALSVICGSVAAGVAGAVVAVPLVSVVWSVYGVLRPPSPAQGLSDPDPSNRP</sequence>
<keyword evidence="11" id="KW-1185">Reference proteome</keyword>
<dbReference type="Proteomes" id="UP000289482">
    <property type="component" value="Unassembled WGS sequence"/>
</dbReference>